<evidence type="ECO:0000313" key="2">
    <source>
        <dbReference type="Proteomes" id="UP000823824"/>
    </source>
</evidence>
<dbReference type="EMBL" id="DWZJ01000071">
    <property type="protein sequence ID" value="HJB13707.1"/>
    <property type="molecule type" value="Genomic_DNA"/>
</dbReference>
<evidence type="ECO:0000313" key="1">
    <source>
        <dbReference type="EMBL" id="HJB13707.1"/>
    </source>
</evidence>
<gene>
    <name evidence="1" type="ORF">H9787_08340</name>
</gene>
<dbReference type="Proteomes" id="UP000823824">
    <property type="component" value="Unassembled WGS sequence"/>
</dbReference>
<organism evidence="1 2">
    <name type="scientific">Candidatus Oscillibacter excrementigallinarum</name>
    <dbReference type="NCBI Taxonomy" id="2838716"/>
    <lineage>
        <taxon>Bacteria</taxon>
        <taxon>Bacillati</taxon>
        <taxon>Bacillota</taxon>
        <taxon>Clostridia</taxon>
        <taxon>Eubacteriales</taxon>
        <taxon>Oscillospiraceae</taxon>
        <taxon>Oscillibacter</taxon>
    </lineage>
</organism>
<comment type="caution">
    <text evidence="1">The sequence shown here is derived from an EMBL/GenBank/DDBJ whole genome shotgun (WGS) entry which is preliminary data.</text>
</comment>
<sequence>MNHTTNYQLSQWETTDRILMSDFNADNAKIDAALTAHDTALAGKADAADLAALTQALAALEAKSTLQVIKTVTQAADGTTFRIDLSDVDWSQWSTVYICLDLLGGGYYYSAYGNQYQNYESHAIPGHHCLVLWPMHQPEGNIGGVFVGYNTPLLIGPGISYSQFTSYKAVCSDSGYTIKKGSKITVKGLR</sequence>
<dbReference type="AlphaFoldDB" id="A0A9D2LJH8"/>
<proteinExistence type="predicted"/>
<reference evidence="1" key="2">
    <citation type="submission" date="2021-04" db="EMBL/GenBank/DDBJ databases">
        <authorList>
            <person name="Gilroy R."/>
        </authorList>
    </citation>
    <scope>NUCLEOTIDE SEQUENCE</scope>
    <source>
        <strain evidence="1">ChiBcec18-1249</strain>
    </source>
</reference>
<name>A0A9D2LJH8_9FIRM</name>
<protein>
    <submittedName>
        <fullName evidence="1">Uncharacterized protein</fullName>
    </submittedName>
</protein>
<reference evidence="1" key="1">
    <citation type="journal article" date="2021" name="PeerJ">
        <title>Extensive microbial diversity within the chicken gut microbiome revealed by metagenomics and culture.</title>
        <authorList>
            <person name="Gilroy R."/>
            <person name="Ravi A."/>
            <person name="Getino M."/>
            <person name="Pursley I."/>
            <person name="Horton D.L."/>
            <person name="Alikhan N.F."/>
            <person name="Baker D."/>
            <person name="Gharbi K."/>
            <person name="Hall N."/>
            <person name="Watson M."/>
            <person name="Adriaenssens E.M."/>
            <person name="Foster-Nyarko E."/>
            <person name="Jarju S."/>
            <person name="Secka A."/>
            <person name="Antonio M."/>
            <person name="Oren A."/>
            <person name="Chaudhuri R.R."/>
            <person name="La Ragione R."/>
            <person name="Hildebrand F."/>
            <person name="Pallen M.J."/>
        </authorList>
    </citation>
    <scope>NUCLEOTIDE SEQUENCE</scope>
    <source>
        <strain evidence="1">ChiBcec18-1249</strain>
    </source>
</reference>
<accession>A0A9D2LJH8</accession>